<organism evidence="2 3">
    <name type="scientific">Hyaloscypha variabilis (strain UAMH 11265 / GT02V1 / F)</name>
    <name type="common">Meliniomyces variabilis</name>
    <dbReference type="NCBI Taxonomy" id="1149755"/>
    <lineage>
        <taxon>Eukaryota</taxon>
        <taxon>Fungi</taxon>
        <taxon>Dikarya</taxon>
        <taxon>Ascomycota</taxon>
        <taxon>Pezizomycotina</taxon>
        <taxon>Leotiomycetes</taxon>
        <taxon>Helotiales</taxon>
        <taxon>Hyaloscyphaceae</taxon>
        <taxon>Hyaloscypha</taxon>
        <taxon>Hyaloscypha variabilis</taxon>
    </lineage>
</organism>
<dbReference type="EMBL" id="KZ613955">
    <property type="protein sequence ID" value="PMD33905.1"/>
    <property type="molecule type" value="Genomic_DNA"/>
</dbReference>
<accession>A0A2J6R5Y9</accession>
<protein>
    <submittedName>
        <fullName evidence="2">Uncharacterized protein</fullName>
    </submittedName>
</protein>
<dbReference type="AlphaFoldDB" id="A0A2J6R5Y9"/>
<name>A0A2J6R5Y9_HYAVF</name>
<gene>
    <name evidence="2" type="ORF">L207DRAFT_148231</name>
</gene>
<sequence length="123" mass="13538">MAEECGLHCNRPSLTTVERLRVVGPNIRTGFADTTSPASLPDDPSSDQAEIQDAILPNSARPGLVHEQHWQRPPGRGPRGRRYVYIWQCCACGKASIGIMVESCPDCGASRCPYCRTEKVRVQ</sequence>
<reference evidence="2 3" key="1">
    <citation type="submission" date="2016-04" db="EMBL/GenBank/DDBJ databases">
        <title>A degradative enzymes factory behind the ericoid mycorrhizal symbiosis.</title>
        <authorList>
            <consortium name="DOE Joint Genome Institute"/>
            <person name="Martino E."/>
            <person name="Morin E."/>
            <person name="Grelet G."/>
            <person name="Kuo A."/>
            <person name="Kohler A."/>
            <person name="Daghino S."/>
            <person name="Barry K."/>
            <person name="Choi C."/>
            <person name="Cichocki N."/>
            <person name="Clum A."/>
            <person name="Copeland A."/>
            <person name="Hainaut M."/>
            <person name="Haridas S."/>
            <person name="Labutti K."/>
            <person name="Lindquist E."/>
            <person name="Lipzen A."/>
            <person name="Khouja H.-R."/>
            <person name="Murat C."/>
            <person name="Ohm R."/>
            <person name="Olson A."/>
            <person name="Spatafora J."/>
            <person name="Veneault-Fourrey C."/>
            <person name="Henrissat B."/>
            <person name="Grigoriev I."/>
            <person name="Martin F."/>
            <person name="Perotto S."/>
        </authorList>
    </citation>
    <scope>NUCLEOTIDE SEQUENCE [LARGE SCALE GENOMIC DNA]</scope>
    <source>
        <strain evidence="2 3">F</strain>
    </source>
</reference>
<evidence type="ECO:0000313" key="2">
    <source>
        <dbReference type="EMBL" id="PMD33905.1"/>
    </source>
</evidence>
<feature type="region of interest" description="Disordered" evidence="1">
    <location>
        <begin position="28"/>
        <end position="48"/>
    </location>
</feature>
<keyword evidence="3" id="KW-1185">Reference proteome</keyword>
<evidence type="ECO:0000313" key="3">
    <source>
        <dbReference type="Proteomes" id="UP000235786"/>
    </source>
</evidence>
<dbReference type="Proteomes" id="UP000235786">
    <property type="component" value="Unassembled WGS sequence"/>
</dbReference>
<feature type="region of interest" description="Disordered" evidence="1">
    <location>
        <begin position="60"/>
        <end position="79"/>
    </location>
</feature>
<proteinExistence type="predicted"/>
<evidence type="ECO:0000256" key="1">
    <source>
        <dbReference type="SAM" id="MobiDB-lite"/>
    </source>
</evidence>
<dbReference type="OrthoDB" id="3472818at2759"/>
<feature type="compositionally biased region" description="Low complexity" evidence="1">
    <location>
        <begin position="33"/>
        <end position="47"/>
    </location>
</feature>